<evidence type="ECO:0000256" key="5">
    <source>
        <dbReference type="ARBA" id="ARBA00022989"/>
    </source>
</evidence>
<feature type="transmembrane region" description="Helical" evidence="10">
    <location>
        <begin position="150"/>
        <end position="172"/>
    </location>
</feature>
<dbReference type="PROSITE" id="PS50262">
    <property type="entry name" value="G_PROTEIN_RECEP_F1_2"/>
    <property type="match status" value="1"/>
</dbReference>
<dbReference type="SUPFAM" id="SSF81321">
    <property type="entry name" value="Family A G protein-coupled receptor-like"/>
    <property type="match status" value="1"/>
</dbReference>
<dbReference type="InterPro" id="IPR017452">
    <property type="entry name" value="GPCR_Rhodpsn_7TM"/>
</dbReference>
<feature type="transmembrane region" description="Helical" evidence="10">
    <location>
        <begin position="114"/>
        <end position="138"/>
    </location>
</feature>
<dbReference type="Proteomes" id="UP001516400">
    <property type="component" value="Unassembled WGS sequence"/>
</dbReference>
<comment type="subcellular location">
    <subcellularLocation>
        <location evidence="1">Cell membrane</location>
        <topology evidence="1">Multi-pass membrane protein</topology>
    </subcellularLocation>
</comment>
<name>A0ABD2NNX5_9CUCU</name>
<keyword evidence="4 10" id="KW-0812">Transmembrane</keyword>
<evidence type="ECO:0000256" key="1">
    <source>
        <dbReference type="ARBA" id="ARBA00004651"/>
    </source>
</evidence>
<dbReference type="GO" id="GO:0005886">
    <property type="term" value="C:plasma membrane"/>
    <property type="evidence" value="ECO:0007669"/>
    <property type="project" value="UniProtKB-SubCell"/>
</dbReference>
<dbReference type="Gene3D" id="1.20.1070.10">
    <property type="entry name" value="Rhodopsin 7-helix transmembrane proteins"/>
    <property type="match status" value="1"/>
</dbReference>
<keyword evidence="6" id="KW-0297">G-protein coupled receptor</keyword>
<evidence type="ECO:0000256" key="10">
    <source>
        <dbReference type="SAM" id="Phobius"/>
    </source>
</evidence>
<feature type="transmembrane region" description="Helical" evidence="10">
    <location>
        <begin position="59"/>
        <end position="84"/>
    </location>
</feature>
<dbReference type="PANTHER" id="PTHR46925">
    <property type="entry name" value="G-PROTEIN COUPLED RECEPTOR TKR-1-RELATED"/>
    <property type="match status" value="1"/>
</dbReference>
<dbReference type="PRINTS" id="PR00237">
    <property type="entry name" value="GPCRRHODOPSN"/>
</dbReference>
<evidence type="ECO:0000259" key="11">
    <source>
        <dbReference type="PROSITE" id="PS50262"/>
    </source>
</evidence>
<evidence type="ECO:0000256" key="8">
    <source>
        <dbReference type="ARBA" id="ARBA00023170"/>
    </source>
</evidence>
<dbReference type="PANTHER" id="PTHR46925:SF2">
    <property type="entry name" value="G-PROTEIN COUPLED RECEPTOR TKR-1-RELATED"/>
    <property type="match status" value="1"/>
</dbReference>
<keyword evidence="5 10" id="KW-1133">Transmembrane helix</keyword>
<feature type="domain" description="G-protein coupled receptors family 1 profile" evidence="11">
    <location>
        <begin position="1"/>
        <end position="170"/>
    </location>
</feature>
<evidence type="ECO:0000256" key="3">
    <source>
        <dbReference type="ARBA" id="ARBA00022475"/>
    </source>
</evidence>
<keyword evidence="8" id="KW-0675">Receptor</keyword>
<evidence type="ECO:0000256" key="4">
    <source>
        <dbReference type="ARBA" id="ARBA00022692"/>
    </source>
</evidence>
<dbReference type="GO" id="GO:0004930">
    <property type="term" value="F:G protein-coupled receptor activity"/>
    <property type="evidence" value="ECO:0007669"/>
    <property type="project" value="UniProtKB-KW"/>
</dbReference>
<evidence type="ECO:0000256" key="6">
    <source>
        <dbReference type="ARBA" id="ARBA00023040"/>
    </source>
</evidence>
<proteinExistence type="inferred from homology"/>
<gene>
    <name evidence="12" type="ORF">HHI36_017878</name>
</gene>
<keyword evidence="3" id="KW-1003">Cell membrane</keyword>
<dbReference type="AlphaFoldDB" id="A0ABD2NNX5"/>
<accession>A0ABD2NNX5</accession>
<organism evidence="12 13">
    <name type="scientific">Cryptolaemus montrouzieri</name>
    <dbReference type="NCBI Taxonomy" id="559131"/>
    <lineage>
        <taxon>Eukaryota</taxon>
        <taxon>Metazoa</taxon>
        <taxon>Ecdysozoa</taxon>
        <taxon>Arthropoda</taxon>
        <taxon>Hexapoda</taxon>
        <taxon>Insecta</taxon>
        <taxon>Pterygota</taxon>
        <taxon>Neoptera</taxon>
        <taxon>Endopterygota</taxon>
        <taxon>Coleoptera</taxon>
        <taxon>Polyphaga</taxon>
        <taxon>Cucujiformia</taxon>
        <taxon>Coccinelloidea</taxon>
        <taxon>Coccinellidae</taxon>
        <taxon>Scymninae</taxon>
        <taxon>Scymnini</taxon>
        <taxon>Cryptolaemus</taxon>
    </lineage>
</organism>
<comment type="caution">
    <text evidence="12">The sequence shown here is derived from an EMBL/GenBank/DDBJ whole genome shotgun (WGS) entry which is preliminary data.</text>
</comment>
<reference evidence="12 13" key="1">
    <citation type="journal article" date="2021" name="BMC Biol.">
        <title>Horizontally acquired antibacterial genes associated with adaptive radiation of ladybird beetles.</title>
        <authorList>
            <person name="Li H.S."/>
            <person name="Tang X.F."/>
            <person name="Huang Y.H."/>
            <person name="Xu Z.Y."/>
            <person name="Chen M.L."/>
            <person name="Du X.Y."/>
            <person name="Qiu B.Y."/>
            <person name="Chen P.T."/>
            <person name="Zhang W."/>
            <person name="Slipinski A."/>
            <person name="Escalona H.E."/>
            <person name="Waterhouse R.M."/>
            <person name="Zwick A."/>
            <person name="Pang H."/>
        </authorList>
    </citation>
    <scope>NUCLEOTIDE SEQUENCE [LARGE SCALE GENOMIC DNA]</scope>
    <source>
        <strain evidence="12">SYSU2018</strain>
    </source>
</reference>
<dbReference type="InterPro" id="IPR000276">
    <property type="entry name" value="GPCR_Rhodpsn"/>
</dbReference>
<dbReference type="EMBL" id="JABFTP020000124">
    <property type="protein sequence ID" value="KAL3280393.1"/>
    <property type="molecule type" value="Genomic_DNA"/>
</dbReference>
<evidence type="ECO:0000256" key="7">
    <source>
        <dbReference type="ARBA" id="ARBA00023136"/>
    </source>
</evidence>
<evidence type="ECO:0000256" key="9">
    <source>
        <dbReference type="ARBA" id="ARBA00023224"/>
    </source>
</evidence>
<evidence type="ECO:0000313" key="13">
    <source>
        <dbReference type="Proteomes" id="UP001516400"/>
    </source>
</evidence>
<feature type="transmembrane region" description="Helical" evidence="10">
    <location>
        <begin position="7"/>
        <end position="28"/>
    </location>
</feature>
<comment type="similarity">
    <text evidence="2">Belongs to the G-protein coupled receptor 1 family.</text>
</comment>
<evidence type="ECO:0000256" key="2">
    <source>
        <dbReference type="ARBA" id="ARBA00010663"/>
    </source>
</evidence>
<evidence type="ECO:0000313" key="12">
    <source>
        <dbReference type="EMBL" id="KAL3280393.1"/>
    </source>
</evidence>
<dbReference type="InterPro" id="IPR001681">
    <property type="entry name" value="Neurokn_rcpt"/>
</dbReference>
<dbReference type="Pfam" id="PF00001">
    <property type="entry name" value="7tm_1"/>
    <property type="match status" value="1"/>
</dbReference>
<keyword evidence="9" id="KW-0807">Transducer</keyword>
<sequence length="287" mass="33827">MSEFSSLVAITIFWTASFIFALPCLLYSTTITNSYKGKETTGCILIWPDGKMVGSKFDFAYQMLFLILTYVVPFILMIFCYTMMGKVLWGSRSIGEMTQRHVDSIRSKRKVVKMFILIVFIFGICWLPYHGYFIYVYYDTNIIFSKYTQHVYLAFYWLAMSTAMVNPLIYYFMNARFRRYYKTAVCGWRCFRKSNNENGDSPPIIRRNSHSYQSAMDTTIRRKRGTEERMHQCLANGQSPRLQRHGTVISKVNVESRYRDSRYKNRKRWIERDDEGEGENGNMTAVV</sequence>
<protein>
    <recommendedName>
        <fullName evidence="11">G-protein coupled receptors family 1 profile domain-containing protein</fullName>
    </recommendedName>
</protein>
<keyword evidence="13" id="KW-1185">Reference proteome</keyword>
<keyword evidence="7 10" id="KW-0472">Membrane</keyword>